<dbReference type="Proteomes" id="UP000809349">
    <property type="component" value="Unassembled WGS sequence"/>
</dbReference>
<protein>
    <recommendedName>
        <fullName evidence="6">Arsenical pump membrane protein</fullName>
    </recommendedName>
</protein>
<keyword evidence="3 6" id="KW-0812">Transmembrane</keyword>
<evidence type="ECO:0000256" key="5">
    <source>
        <dbReference type="ARBA" id="ARBA00023136"/>
    </source>
</evidence>
<feature type="transmembrane region" description="Helical" evidence="6">
    <location>
        <begin position="172"/>
        <end position="198"/>
    </location>
</feature>
<feature type="transmembrane region" description="Helical" evidence="6">
    <location>
        <begin position="278"/>
        <end position="296"/>
    </location>
</feature>
<feature type="transmembrane region" description="Helical" evidence="6">
    <location>
        <begin position="316"/>
        <end position="334"/>
    </location>
</feature>
<evidence type="ECO:0000256" key="3">
    <source>
        <dbReference type="ARBA" id="ARBA00022692"/>
    </source>
</evidence>
<name>A0ABS7SLK6_9BURK</name>
<feature type="transmembrane region" description="Helical" evidence="6">
    <location>
        <begin position="247"/>
        <end position="266"/>
    </location>
</feature>
<dbReference type="CDD" id="cd01118">
    <property type="entry name" value="ArsB_permease"/>
    <property type="match status" value="1"/>
</dbReference>
<keyword evidence="6" id="KW-0059">Arsenical resistance</keyword>
<dbReference type="PANTHER" id="PTHR43302:SF5">
    <property type="entry name" value="TRANSPORTER ARSB-RELATED"/>
    <property type="match status" value="1"/>
</dbReference>
<feature type="transmembrane region" description="Helical" evidence="6">
    <location>
        <begin position="48"/>
        <end position="70"/>
    </location>
</feature>
<keyword evidence="2" id="KW-1003">Cell membrane</keyword>
<dbReference type="InterPro" id="IPR000802">
    <property type="entry name" value="Arsenical_pump_ArsB"/>
</dbReference>
<comment type="caution">
    <text evidence="7">The sequence shown here is derived from an EMBL/GenBank/DDBJ whole genome shotgun (WGS) entry which is preliminary data.</text>
</comment>
<organism evidence="7 8">
    <name type="scientific">Massilia soli</name>
    <dbReference type="NCBI Taxonomy" id="2792854"/>
    <lineage>
        <taxon>Bacteria</taxon>
        <taxon>Pseudomonadati</taxon>
        <taxon>Pseudomonadota</taxon>
        <taxon>Betaproteobacteria</taxon>
        <taxon>Burkholderiales</taxon>
        <taxon>Oxalobacteraceae</taxon>
        <taxon>Telluria group</taxon>
        <taxon>Massilia</taxon>
    </lineage>
</organism>
<keyword evidence="4 6" id="KW-1133">Transmembrane helix</keyword>
<dbReference type="Pfam" id="PF02040">
    <property type="entry name" value="ArsB"/>
    <property type="match status" value="1"/>
</dbReference>
<evidence type="ECO:0000313" key="7">
    <source>
        <dbReference type="EMBL" id="MBZ2207067.1"/>
    </source>
</evidence>
<gene>
    <name evidence="7" type="ORF">I4X03_007320</name>
</gene>
<comment type="caution">
    <text evidence="6">Lacks conserved residue(s) required for the propagation of feature annotation.</text>
</comment>
<dbReference type="RefSeq" id="WP_223467550.1">
    <property type="nucleotide sequence ID" value="NZ_JAFBIL020000002.1"/>
</dbReference>
<dbReference type="NCBIfam" id="TIGR00935">
    <property type="entry name" value="2a45"/>
    <property type="match status" value="1"/>
</dbReference>
<feature type="transmembrane region" description="Helical" evidence="6">
    <location>
        <begin position="91"/>
        <end position="109"/>
    </location>
</feature>
<reference evidence="7 8" key="2">
    <citation type="submission" date="2021-08" db="EMBL/GenBank/DDBJ databases">
        <title>Massilia sp. R798.</title>
        <authorList>
            <person name="Baek J.H."/>
            <person name="Jung H.S."/>
            <person name="Kim K.R."/>
            <person name="Jeon C.O."/>
        </authorList>
    </citation>
    <scope>NUCLEOTIDE SEQUENCE [LARGE SCALE GENOMIC DNA]</scope>
    <source>
        <strain evidence="7 8">R798</strain>
    </source>
</reference>
<evidence type="ECO:0000313" key="8">
    <source>
        <dbReference type="Proteomes" id="UP000809349"/>
    </source>
</evidence>
<evidence type="ECO:0000256" key="6">
    <source>
        <dbReference type="RuleBase" id="RU004993"/>
    </source>
</evidence>
<keyword evidence="5 6" id="KW-0472">Membrane</keyword>
<feature type="transmembrane region" description="Helical" evidence="6">
    <location>
        <begin position="138"/>
        <end position="160"/>
    </location>
</feature>
<reference evidence="7 8" key="1">
    <citation type="submission" date="2021-01" db="EMBL/GenBank/DDBJ databases">
        <authorList>
            <person name="Ruan W."/>
            <person name="Khan S.A."/>
            <person name="Jeon C.O."/>
        </authorList>
    </citation>
    <scope>NUCLEOTIDE SEQUENCE [LARGE SCALE GENOMIC DNA]</scope>
    <source>
        <strain evidence="7 8">R798</strain>
    </source>
</reference>
<keyword evidence="6" id="KW-0813">Transport</keyword>
<comment type="subcellular location">
    <subcellularLocation>
        <location evidence="1 6">Cell membrane</location>
        <topology evidence="1 6">Multi-pass membrane protein</topology>
    </subcellularLocation>
</comment>
<dbReference type="EMBL" id="JAFBIL020000002">
    <property type="protein sequence ID" value="MBZ2207067.1"/>
    <property type="molecule type" value="Genomic_DNA"/>
</dbReference>
<dbReference type="PANTHER" id="PTHR43302">
    <property type="entry name" value="TRANSPORTER ARSB-RELATED"/>
    <property type="match status" value="1"/>
</dbReference>
<proteinExistence type="inferred from homology"/>
<accession>A0ABS7SLK6</accession>
<sequence length="426" mass="45509">MLTAFLIFFTTLIFVIWQPRGLGIGWSASAGAVVALLAGVIEVSDIPVVWNIVWNATGAFVAVIIISLLLDKAGFFEWAALHVARWGRGNGRRLFILLVLLGAAVAALFANDGAALILTPIVIAMLVALRFSARATLAFVMAAGFIADTASLPLVVSNLVNIVSADYFGITFARYAAVMVPVNLVSVAATLAALVWFFRKDIPENYDLTQLKRPQEAIHDRATFVTGWWVLGMLLAGFFWLDDLGVPISAVAAAGAVLLLAVAARGHRISTREVLRGAPWQVVVFSLGMYLVVYGLRNAGLTTYLTALLDRCAEYGVWGAALGTGFITAILSSMMNNMPTVLVGALAIDATATQGAVREAMVYANVIGADLGPKITPIGSLATLLWLHVLAAKDIKISWGYYFRVGIVLTLPILFVTLCALALRLS</sequence>
<feature type="transmembrane region" description="Helical" evidence="6">
    <location>
        <begin position="222"/>
        <end position="241"/>
    </location>
</feature>
<evidence type="ECO:0000256" key="4">
    <source>
        <dbReference type="ARBA" id="ARBA00022989"/>
    </source>
</evidence>
<dbReference type="PRINTS" id="PR00758">
    <property type="entry name" value="ARSENICPUMP"/>
</dbReference>
<comment type="function">
    <text evidence="6">Involved in arsenical resistance. Thought to form the channel of an arsenite pump.</text>
</comment>
<feature type="transmembrane region" description="Helical" evidence="6">
    <location>
        <begin position="115"/>
        <end position="131"/>
    </location>
</feature>
<evidence type="ECO:0000256" key="2">
    <source>
        <dbReference type="ARBA" id="ARBA00022475"/>
    </source>
</evidence>
<comment type="similarity">
    <text evidence="6">Belongs to the ArsB family.</text>
</comment>
<dbReference type="NCBIfam" id="NF011980">
    <property type="entry name" value="PRK15445.1"/>
    <property type="match status" value="1"/>
</dbReference>
<keyword evidence="8" id="KW-1185">Reference proteome</keyword>
<evidence type="ECO:0000256" key="1">
    <source>
        <dbReference type="ARBA" id="ARBA00004651"/>
    </source>
</evidence>
<feature type="transmembrane region" description="Helical" evidence="6">
    <location>
        <begin position="401"/>
        <end position="423"/>
    </location>
</feature>